<keyword evidence="2" id="KW-0472">Membrane</keyword>
<dbReference type="Pfam" id="PF13490">
    <property type="entry name" value="zf-HC2"/>
    <property type="match status" value="1"/>
</dbReference>
<protein>
    <recommendedName>
        <fullName evidence="3">Putative zinc-finger domain-containing protein</fullName>
    </recommendedName>
</protein>
<feature type="transmembrane region" description="Helical" evidence="2">
    <location>
        <begin position="103"/>
        <end position="125"/>
    </location>
</feature>
<dbReference type="OrthoDB" id="5524200at2"/>
<reference evidence="4 5" key="1">
    <citation type="submission" date="2014-04" db="EMBL/GenBank/DDBJ databases">
        <title>Genome assembly of Hyalangium minutum DSM 14724.</title>
        <authorList>
            <person name="Sharma G."/>
            <person name="Subramanian S."/>
        </authorList>
    </citation>
    <scope>NUCLEOTIDE SEQUENCE [LARGE SCALE GENOMIC DNA]</scope>
    <source>
        <strain evidence="4 5">DSM 14724</strain>
    </source>
</reference>
<feature type="domain" description="Putative zinc-finger" evidence="3">
    <location>
        <begin position="8"/>
        <end position="36"/>
    </location>
</feature>
<evidence type="ECO:0000313" key="5">
    <source>
        <dbReference type="Proteomes" id="UP000028725"/>
    </source>
</evidence>
<feature type="region of interest" description="Disordered" evidence="1">
    <location>
        <begin position="76"/>
        <end position="98"/>
    </location>
</feature>
<dbReference type="AlphaFoldDB" id="A0A085WF02"/>
<accession>A0A085WF02</accession>
<dbReference type="InterPro" id="IPR041916">
    <property type="entry name" value="Anti_sigma_zinc_sf"/>
</dbReference>
<comment type="caution">
    <text evidence="4">The sequence shown here is derived from an EMBL/GenBank/DDBJ whole genome shotgun (WGS) entry which is preliminary data.</text>
</comment>
<feature type="compositionally biased region" description="Low complexity" evidence="1">
    <location>
        <begin position="76"/>
        <end position="90"/>
    </location>
</feature>
<keyword evidence="2" id="KW-1133">Transmembrane helix</keyword>
<dbReference type="InterPro" id="IPR027383">
    <property type="entry name" value="Znf_put"/>
</dbReference>
<evidence type="ECO:0000259" key="3">
    <source>
        <dbReference type="Pfam" id="PF13490"/>
    </source>
</evidence>
<gene>
    <name evidence="4" type="ORF">DB31_1330</name>
</gene>
<dbReference type="RefSeq" id="WP_044192953.1">
    <property type="nucleotide sequence ID" value="NZ_JMCB01000011.1"/>
</dbReference>
<keyword evidence="2" id="KW-0812">Transmembrane</keyword>
<dbReference type="Proteomes" id="UP000028725">
    <property type="component" value="Unassembled WGS sequence"/>
</dbReference>
<organism evidence="4 5">
    <name type="scientific">Hyalangium minutum</name>
    <dbReference type="NCBI Taxonomy" id="394096"/>
    <lineage>
        <taxon>Bacteria</taxon>
        <taxon>Pseudomonadati</taxon>
        <taxon>Myxococcota</taxon>
        <taxon>Myxococcia</taxon>
        <taxon>Myxococcales</taxon>
        <taxon>Cystobacterineae</taxon>
        <taxon>Archangiaceae</taxon>
        <taxon>Hyalangium</taxon>
    </lineage>
</organism>
<sequence length="178" mass="19057">MSLACREQELDALLAGELAPADAERVRAHTEGCAACTHALAWLKLERGWMTQRARRMPARPSLSFEALEARLAAAKQAPAQPESTRMPAPRRAERATPRRSNWSFRGVMALGAAAAVGFIVFGVVQARPVNAPEVLWSQDVLASGLVQACVDPSGEAVAALENRFSACLIATPAWPAD</sequence>
<dbReference type="PATRIC" id="fig|394096.3.peg.5668"/>
<proteinExistence type="predicted"/>
<dbReference type="Gene3D" id="1.10.10.1320">
    <property type="entry name" value="Anti-sigma factor, zinc-finger domain"/>
    <property type="match status" value="1"/>
</dbReference>
<evidence type="ECO:0000256" key="1">
    <source>
        <dbReference type="SAM" id="MobiDB-lite"/>
    </source>
</evidence>
<keyword evidence="5" id="KW-1185">Reference proteome</keyword>
<evidence type="ECO:0000256" key="2">
    <source>
        <dbReference type="SAM" id="Phobius"/>
    </source>
</evidence>
<evidence type="ECO:0000313" key="4">
    <source>
        <dbReference type="EMBL" id="KFE66265.1"/>
    </source>
</evidence>
<dbReference type="STRING" id="394096.DB31_1330"/>
<name>A0A085WF02_9BACT</name>
<dbReference type="EMBL" id="JMCB01000011">
    <property type="protein sequence ID" value="KFE66265.1"/>
    <property type="molecule type" value="Genomic_DNA"/>
</dbReference>